<dbReference type="EMBL" id="GBHO01038128">
    <property type="protein sequence ID" value="JAG05476.1"/>
    <property type="molecule type" value="Transcribed_RNA"/>
</dbReference>
<accession>A0A0A9WCE4</accession>
<dbReference type="PANTHER" id="PTHR23235:SF150">
    <property type="entry name" value="KRUEPPEL-LIKE FACTOR LUNA"/>
    <property type="match status" value="1"/>
</dbReference>
<evidence type="ECO:0000256" key="7">
    <source>
        <dbReference type="PROSITE-ProRule" id="PRU00042"/>
    </source>
</evidence>
<dbReference type="FunFam" id="3.30.160.60:FF:000021">
    <property type="entry name" value="Basic krueppel-like factor 3"/>
    <property type="match status" value="1"/>
</dbReference>
<dbReference type="GO" id="GO:0000981">
    <property type="term" value="F:DNA-binding transcription factor activity, RNA polymerase II-specific"/>
    <property type="evidence" value="ECO:0007669"/>
    <property type="project" value="TreeGrafter"/>
</dbReference>
<dbReference type="SMART" id="SM00355">
    <property type="entry name" value="ZnF_C2H2"/>
    <property type="match status" value="3"/>
</dbReference>
<evidence type="ECO:0000313" key="17">
    <source>
        <dbReference type="EMBL" id="JAG42284.1"/>
    </source>
</evidence>
<reference evidence="12" key="1">
    <citation type="journal article" date="2014" name="PLoS ONE">
        <title>Transcriptome-Based Identification of ABC Transporters in the Western Tarnished Plant Bug Lygus hesperus.</title>
        <authorList>
            <person name="Hull J.J."/>
            <person name="Chaney K."/>
            <person name="Geib S.M."/>
            <person name="Fabrick J.A."/>
            <person name="Brent C.S."/>
            <person name="Walsh D."/>
            <person name="Lavine L.C."/>
        </authorList>
    </citation>
    <scope>NUCLEOTIDE SEQUENCE</scope>
</reference>
<dbReference type="PANTHER" id="PTHR23235">
    <property type="entry name" value="KRUEPPEL-LIKE TRANSCRIPTION FACTOR"/>
    <property type="match status" value="1"/>
</dbReference>
<evidence type="ECO:0000313" key="10">
    <source>
        <dbReference type="EMBL" id="JAG05476.1"/>
    </source>
</evidence>
<dbReference type="SUPFAM" id="SSF57667">
    <property type="entry name" value="beta-beta-alpha zinc fingers"/>
    <property type="match status" value="2"/>
</dbReference>
<dbReference type="Pfam" id="PF00096">
    <property type="entry name" value="zf-C2H2"/>
    <property type="match status" value="3"/>
</dbReference>
<dbReference type="EMBL" id="GDHC01001644">
    <property type="protein sequence ID" value="JAQ16985.1"/>
    <property type="molecule type" value="Transcribed_RNA"/>
</dbReference>
<dbReference type="GO" id="GO:0000978">
    <property type="term" value="F:RNA polymerase II cis-regulatory region sequence-specific DNA binding"/>
    <property type="evidence" value="ECO:0007669"/>
    <property type="project" value="TreeGrafter"/>
</dbReference>
<evidence type="ECO:0000313" key="20">
    <source>
        <dbReference type="EMBL" id="JAQ16985.1"/>
    </source>
</evidence>
<evidence type="ECO:0000313" key="18">
    <source>
        <dbReference type="EMBL" id="JAG52753.1"/>
    </source>
</evidence>
<dbReference type="EMBL" id="GDHC01013060">
    <property type="protein sequence ID" value="JAQ05569.1"/>
    <property type="molecule type" value="Transcribed_RNA"/>
</dbReference>
<dbReference type="EMBL" id="GBRD01013073">
    <property type="protein sequence ID" value="JAG52753.1"/>
    <property type="molecule type" value="Transcribed_RNA"/>
</dbReference>
<dbReference type="EMBL" id="GBHO01001325">
    <property type="protein sequence ID" value="JAG42279.1"/>
    <property type="molecule type" value="Transcribed_RNA"/>
</dbReference>
<feature type="domain" description="C2H2-type" evidence="9">
    <location>
        <begin position="204"/>
        <end position="233"/>
    </location>
</feature>
<evidence type="ECO:0000313" key="15">
    <source>
        <dbReference type="EMBL" id="JAG11509.1"/>
    </source>
</evidence>
<dbReference type="EMBL" id="GBHO01038124">
    <property type="protein sequence ID" value="JAG05480.1"/>
    <property type="molecule type" value="Transcribed_RNA"/>
</dbReference>
<dbReference type="EMBL" id="GBHO01038123">
    <property type="protein sequence ID" value="JAG05481.1"/>
    <property type="molecule type" value="Transcribed_RNA"/>
</dbReference>
<dbReference type="FunFam" id="3.30.160.60:FF:000624">
    <property type="entry name" value="zinc finger protein 697"/>
    <property type="match status" value="1"/>
</dbReference>
<gene>
    <name evidence="12" type="primary">Klf6_2</name>
    <name evidence="16" type="synonym">Klf6_0</name>
    <name evidence="11" type="synonym">Klf6_1</name>
    <name evidence="17" type="synonym">Klf6_3</name>
    <name evidence="14" type="synonym">Klf6_4</name>
    <name evidence="10" type="synonym">Klf6_5</name>
    <name evidence="15" type="synonym">Klf6_6</name>
    <name evidence="13" type="synonym">Klf6_7</name>
    <name evidence="16" type="ORF">CM83_51119</name>
    <name evidence="17" type="ORF">CM83_51120</name>
    <name evidence="10" type="ORF">CM83_51121</name>
    <name evidence="15" type="ORF">CM83_51122</name>
    <name evidence="11" type="ORF">CM83_51123</name>
    <name evidence="12" type="ORF">CM83_51124</name>
    <name evidence="13" type="ORF">CM83_51125</name>
    <name evidence="14" type="ORF">CM83_51126</name>
    <name evidence="19" type="ORF">g.71281</name>
    <name evidence="20" type="ORF">g.71285</name>
</gene>
<evidence type="ECO:0000256" key="6">
    <source>
        <dbReference type="ARBA" id="ARBA00023242"/>
    </source>
</evidence>
<feature type="domain" description="C2H2-type" evidence="9">
    <location>
        <begin position="264"/>
        <end position="287"/>
    </location>
</feature>
<dbReference type="InterPro" id="IPR036236">
    <property type="entry name" value="Znf_C2H2_sf"/>
</dbReference>
<feature type="compositionally biased region" description="Polar residues" evidence="8">
    <location>
        <begin position="166"/>
        <end position="189"/>
    </location>
</feature>
<keyword evidence="5" id="KW-0862">Zinc</keyword>
<dbReference type="CDD" id="cd21973">
    <property type="entry name" value="KLF6_7_N-like"/>
    <property type="match status" value="1"/>
</dbReference>
<dbReference type="GO" id="GO:0008270">
    <property type="term" value="F:zinc ion binding"/>
    <property type="evidence" value="ECO:0007669"/>
    <property type="project" value="UniProtKB-KW"/>
</dbReference>
<protein>
    <submittedName>
        <fullName evidence="12">Krueppel-like factor 6</fullName>
    </submittedName>
</protein>
<evidence type="ECO:0000256" key="3">
    <source>
        <dbReference type="ARBA" id="ARBA00022737"/>
    </source>
</evidence>
<dbReference type="FunFam" id="3.30.160.60:FF:000018">
    <property type="entry name" value="Krueppel-like factor 15"/>
    <property type="match status" value="1"/>
</dbReference>
<evidence type="ECO:0000256" key="5">
    <source>
        <dbReference type="ARBA" id="ARBA00022833"/>
    </source>
</evidence>
<dbReference type="EMBL" id="GBHO01001320">
    <property type="protein sequence ID" value="JAG42284.1"/>
    <property type="molecule type" value="Transcribed_RNA"/>
</dbReference>
<dbReference type="GO" id="GO:0005634">
    <property type="term" value="C:nucleus"/>
    <property type="evidence" value="ECO:0007669"/>
    <property type="project" value="UniProtKB-SubCell"/>
</dbReference>
<dbReference type="EMBL" id="GBHO01032095">
    <property type="protein sequence ID" value="JAG11509.1"/>
    <property type="molecule type" value="Transcribed_RNA"/>
</dbReference>
<sequence length="287" mass="32641">MDILPSGNIFRELQDIHETGYFSAIPSLEDHWQQTCYEMERYLKDEPKLQSYKKLPTELDNPWHVFVAPTTWKVEVVDSIDEPTLDSLSLSSTISDPCSRVSCGSLSCDVLLKKEPLDDDDEEELLLEEPLSRGPLPTLTPPSSPDYSSDPGTGGGGGTDPLKTSALTTSHIRQNRLTTATGKHQTSFRQRVDHSPDSTRRKVHKCQYSGCEKVYTKSSHLKAHQRTHTGEKPYKCHWEGCGWSFARSDELTRHYRKHTGARPFKCRQCDRCFSRSDHLALHMKRHA</sequence>
<evidence type="ECO:0000313" key="14">
    <source>
        <dbReference type="EMBL" id="JAG05481.1"/>
    </source>
</evidence>
<evidence type="ECO:0000313" key="13">
    <source>
        <dbReference type="EMBL" id="JAG05480.1"/>
    </source>
</evidence>
<dbReference type="InterPro" id="IPR013087">
    <property type="entry name" value="Znf_C2H2_type"/>
</dbReference>
<dbReference type="AlphaFoldDB" id="A0A0A9WCE4"/>
<evidence type="ECO:0000313" key="12">
    <source>
        <dbReference type="EMBL" id="JAG05479.1"/>
    </source>
</evidence>
<dbReference type="PROSITE" id="PS50157">
    <property type="entry name" value="ZINC_FINGER_C2H2_2"/>
    <property type="match status" value="3"/>
</dbReference>
<evidence type="ECO:0000256" key="1">
    <source>
        <dbReference type="ARBA" id="ARBA00004123"/>
    </source>
</evidence>
<evidence type="ECO:0000256" key="4">
    <source>
        <dbReference type="ARBA" id="ARBA00022771"/>
    </source>
</evidence>
<evidence type="ECO:0000313" key="11">
    <source>
        <dbReference type="EMBL" id="JAG05478.1"/>
    </source>
</evidence>
<evidence type="ECO:0000313" key="19">
    <source>
        <dbReference type="EMBL" id="JAQ05569.1"/>
    </source>
</evidence>
<reference evidence="12" key="2">
    <citation type="submission" date="2014-07" db="EMBL/GenBank/DDBJ databases">
        <authorList>
            <person name="Hull J."/>
        </authorList>
    </citation>
    <scope>NUCLEOTIDE SEQUENCE</scope>
</reference>
<proteinExistence type="predicted"/>
<evidence type="ECO:0000259" key="9">
    <source>
        <dbReference type="PROSITE" id="PS50157"/>
    </source>
</evidence>
<organism evidence="12">
    <name type="scientific">Lygus hesperus</name>
    <name type="common">Western plant bug</name>
    <dbReference type="NCBI Taxonomy" id="30085"/>
    <lineage>
        <taxon>Eukaryota</taxon>
        <taxon>Metazoa</taxon>
        <taxon>Ecdysozoa</taxon>
        <taxon>Arthropoda</taxon>
        <taxon>Hexapoda</taxon>
        <taxon>Insecta</taxon>
        <taxon>Pterygota</taxon>
        <taxon>Neoptera</taxon>
        <taxon>Paraneoptera</taxon>
        <taxon>Hemiptera</taxon>
        <taxon>Heteroptera</taxon>
        <taxon>Panheteroptera</taxon>
        <taxon>Cimicomorpha</taxon>
        <taxon>Miridae</taxon>
        <taxon>Mirini</taxon>
        <taxon>Lygus</taxon>
    </lineage>
</organism>
<evidence type="ECO:0000256" key="2">
    <source>
        <dbReference type="ARBA" id="ARBA00022723"/>
    </source>
</evidence>
<reference evidence="18" key="3">
    <citation type="submission" date="2014-09" db="EMBL/GenBank/DDBJ databases">
        <authorList>
            <person name="Magalhaes I.L.F."/>
            <person name="Oliveira U."/>
            <person name="Santos F.R."/>
            <person name="Vidigal T.H.D.A."/>
            <person name="Brescovit A.D."/>
            <person name="Santos A.J."/>
        </authorList>
    </citation>
    <scope>NUCLEOTIDE SEQUENCE</scope>
</reference>
<evidence type="ECO:0000313" key="16">
    <source>
        <dbReference type="EMBL" id="JAG42279.1"/>
    </source>
</evidence>
<dbReference type="PROSITE" id="PS00028">
    <property type="entry name" value="ZINC_FINGER_C2H2_1"/>
    <property type="match status" value="3"/>
</dbReference>
<keyword evidence="4 7" id="KW-0863">Zinc-finger</keyword>
<keyword evidence="2" id="KW-0479">Metal-binding</keyword>
<feature type="compositionally biased region" description="Basic and acidic residues" evidence="8">
    <location>
        <begin position="190"/>
        <end position="199"/>
    </location>
</feature>
<name>A0A0A9WCE4_LYGHE</name>
<evidence type="ECO:0000256" key="8">
    <source>
        <dbReference type="SAM" id="MobiDB-lite"/>
    </source>
</evidence>
<dbReference type="Gene3D" id="3.30.160.60">
    <property type="entry name" value="Classic Zinc Finger"/>
    <property type="match status" value="3"/>
</dbReference>
<keyword evidence="3" id="KW-0677">Repeat</keyword>
<feature type="domain" description="C2H2-type" evidence="9">
    <location>
        <begin position="234"/>
        <end position="263"/>
    </location>
</feature>
<keyword evidence="6" id="KW-0539">Nucleus</keyword>
<reference evidence="19" key="4">
    <citation type="journal article" date="2016" name="Gigascience">
        <title>De novo construction of an expanded transcriptome assembly for the western tarnished plant bug, Lygus hesperus.</title>
        <authorList>
            <person name="Tassone E.E."/>
            <person name="Geib S.M."/>
            <person name="Hall B."/>
            <person name="Fabrick J.A."/>
            <person name="Brent C.S."/>
            <person name="Hull J.J."/>
        </authorList>
    </citation>
    <scope>NUCLEOTIDE SEQUENCE</scope>
</reference>
<feature type="region of interest" description="Disordered" evidence="8">
    <location>
        <begin position="121"/>
        <end position="199"/>
    </location>
</feature>
<comment type="subcellular location">
    <subcellularLocation>
        <location evidence="1">Nucleus</location>
    </subcellularLocation>
</comment>
<dbReference type="EMBL" id="GBHO01038126">
    <property type="protein sequence ID" value="JAG05478.1"/>
    <property type="molecule type" value="Transcribed_RNA"/>
</dbReference>
<dbReference type="EMBL" id="GBHO01038125">
    <property type="protein sequence ID" value="JAG05479.1"/>
    <property type="molecule type" value="Transcribed_RNA"/>
</dbReference>